<reference evidence="3 4" key="1">
    <citation type="journal article" date="2019" name="Int. J. Syst. Evol. Microbiol.">
        <title>The Global Catalogue of Microorganisms (GCM) 10K type strain sequencing project: providing services to taxonomists for standard genome sequencing and annotation.</title>
        <authorList>
            <consortium name="The Broad Institute Genomics Platform"/>
            <consortium name="The Broad Institute Genome Sequencing Center for Infectious Disease"/>
            <person name="Wu L."/>
            <person name="Ma J."/>
        </authorList>
    </citation>
    <scope>NUCLEOTIDE SEQUENCE [LARGE SCALE GENOMIC DNA]</scope>
    <source>
        <strain evidence="3 4">WLHS5</strain>
    </source>
</reference>
<name>A0ABD5PKW1_9EURY</name>
<dbReference type="NCBIfam" id="TIGR02537">
    <property type="entry name" value="arch_flag_Nterm"/>
    <property type="match status" value="1"/>
</dbReference>
<dbReference type="InterPro" id="IPR012859">
    <property type="entry name" value="Pilin_N_archaeal"/>
</dbReference>
<dbReference type="AlphaFoldDB" id="A0ABD5PKW1"/>
<keyword evidence="1" id="KW-0812">Transmembrane</keyword>
<dbReference type="Proteomes" id="UP001595898">
    <property type="component" value="Unassembled WGS sequence"/>
</dbReference>
<evidence type="ECO:0000313" key="4">
    <source>
        <dbReference type="Proteomes" id="UP001595898"/>
    </source>
</evidence>
<organism evidence="3 4">
    <name type="scientific">Halosolutus amylolyticus</name>
    <dbReference type="NCBI Taxonomy" id="2932267"/>
    <lineage>
        <taxon>Archaea</taxon>
        <taxon>Methanobacteriati</taxon>
        <taxon>Methanobacteriota</taxon>
        <taxon>Stenosarchaea group</taxon>
        <taxon>Halobacteria</taxon>
        <taxon>Halobacteriales</taxon>
        <taxon>Natrialbaceae</taxon>
        <taxon>Halosolutus</taxon>
    </lineage>
</organism>
<dbReference type="EMBL" id="JBHSFA010000002">
    <property type="protein sequence ID" value="MFC4541204.1"/>
    <property type="molecule type" value="Genomic_DNA"/>
</dbReference>
<feature type="domain" description="Archaeal Type IV pilin N-terminal" evidence="2">
    <location>
        <begin position="10"/>
        <end position="66"/>
    </location>
</feature>
<keyword evidence="1" id="KW-0472">Membrane</keyword>
<accession>A0ABD5PKW1</accession>
<comment type="caution">
    <text evidence="3">The sequence shown here is derived from an EMBL/GenBank/DDBJ whole genome shotgun (WGS) entry which is preliminary data.</text>
</comment>
<protein>
    <submittedName>
        <fullName evidence="3">Type IV pilin</fullName>
    </submittedName>
</protein>
<dbReference type="Pfam" id="PF07790">
    <property type="entry name" value="Pilin_N"/>
    <property type="match status" value="1"/>
</dbReference>
<feature type="transmembrane region" description="Helical" evidence="1">
    <location>
        <begin position="14"/>
        <end position="38"/>
    </location>
</feature>
<keyword evidence="1" id="KW-1133">Transmembrane helix</keyword>
<dbReference type="RefSeq" id="WP_250139343.1">
    <property type="nucleotide sequence ID" value="NZ_JALIQP010000001.1"/>
</dbReference>
<gene>
    <name evidence="3" type="ORF">ACFO5R_04600</name>
</gene>
<keyword evidence="4" id="KW-1185">Reference proteome</keyword>
<sequence length="150" mass="15600">MFRFTEENRATNPVIGIVLLIGVAVILSAAIGTFLIGLSSDLNGGTQAAVETSTVVTDDTDGFVTVTGISMQRADQIAVEATVADGTDALEDASGNGTFRVTKEIDTVDESVTFRQHAPPNGDVAVEIVAVAHRADGDHSARILSTEVTI</sequence>
<proteinExistence type="predicted"/>
<evidence type="ECO:0000313" key="3">
    <source>
        <dbReference type="EMBL" id="MFC4541204.1"/>
    </source>
</evidence>
<evidence type="ECO:0000256" key="1">
    <source>
        <dbReference type="SAM" id="Phobius"/>
    </source>
</evidence>
<dbReference type="InterPro" id="IPR013373">
    <property type="entry name" value="Flagellin/pilin_N_arc"/>
</dbReference>
<evidence type="ECO:0000259" key="2">
    <source>
        <dbReference type="Pfam" id="PF07790"/>
    </source>
</evidence>